<feature type="region of interest" description="Disordered" evidence="1">
    <location>
        <begin position="273"/>
        <end position="349"/>
    </location>
</feature>
<dbReference type="InterPro" id="IPR003959">
    <property type="entry name" value="ATPase_AAA_core"/>
</dbReference>
<feature type="compositionally biased region" description="Basic residues" evidence="1">
    <location>
        <begin position="233"/>
        <end position="242"/>
    </location>
</feature>
<feature type="compositionally biased region" description="Basic and acidic residues" evidence="1">
    <location>
        <begin position="709"/>
        <end position="720"/>
    </location>
</feature>
<dbReference type="Pfam" id="PF00004">
    <property type="entry name" value="AAA"/>
    <property type="match status" value="1"/>
</dbReference>
<dbReference type="InterPro" id="IPR003593">
    <property type="entry name" value="AAA+_ATPase"/>
</dbReference>
<proteinExistence type="predicted"/>
<comment type="caution">
    <text evidence="3">The sequence shown here is derived from an EMBL/GenBank/DDBJ whole genome shotgun (WGS) entry which is preliminary data.</text>
</comment>
<dbReference type="OrthoDB" id="9996895at2759"/>
<feature type="region of interest" description="Disordered" evidence="1">
    <location>
        <begin position="1171"/>
        <end position="1195"/>
    </location>
</feature>
<sequence>MALAAVQPVMDTDQNKGLHPFFAKPSKTQPPNSDSTARLPATETSHETEIEPQESSESKAPKKRGRKLGSKNVKKREDALGNNKQPSLELFTRRLNKEDVGTGATHIDDKDTMIIPAEQDSIESPRKRRRTASPSARVSETLVNPENRAIGEIKEGSIQSPIPAGESFPQALLRDITPPIDIPNSDLHTQAPAKEPNPSSMPNPGPKRLLTVTKNGKLLSSPPPESDQDSTTPRKRRTRRAVNAKPLKMMVVINYGRDPIRRETLGESITAILEGKKSSPGMSISTKPSIQPPAKPPAKSAGPPKSTHPFFLGKPAQKQVANGANNDRRPDPPSQLPNVHRKSAVTPGKIRTECRNEKPDFPAPGATFGNVRNVSKNSKNADTEEAPWPSKGTAHIRNLDADAAQCLPSYAKHCLLKDPKLKKKFFAIPDDQQLITKLSHQLQPFMGDALNHSHGHSQSDFQPPPDVRLPTRLLTTGAIIQEKVRGQVYASLHTFNHHETNRSPTHPAIQSLFSKIEHTLTPFDLGQCESQSWIQKHAPRQTSHVLQLGQEALILQDWLRNLTVLTVGGAQSGSKTSDAKKPPKKKRKKAKDDFIVDSDDEEEEEMIEVYGGRDMPTTSHFKSTRRARWTRDKNVVILSGPSGCGKSAMVYAVAKEMGFEVFEINSGSRRSGKDIFDKVGDMSENHLVNHRQKDPTEKLEAASADDTETDRHSEAFQKDVDSGRQRTMASFFKPKNPSKTSPKVTKAKTKAVSAKTSHQATLAAEKVQRITQKQSLILFEEADILFEEDQQFWSSVTKLASLSKRPIIVTCNEESMIPSAQLPLAAILRLSPPSSELAVDYMLVLAGYEGHVIKRDAISSLYEYKRHDLRASITELDLWCQMSVGDRKGGLEWMYQRWPPGKDVDENGHILRVASEDTYMSGMGCISHNISESMNNVAFDRQNELLKETWNEWAIAPTDWSFGRTETGCRPPSQEATSLGLLKELEAMTESASAAALYSRVDLPSYARDYDQPIDPSLPPIPGQEYLNYTTSLPVRQIDSVIDYSKMDADLLTQTYLLIQRVYGDQLSFTSKGSPLPTTEADFAEGIVHRLQKSQLKKPLAREDFSVAFDILGYQPDATPAVNATYNLLASSLDRQFRVVVEDIAPYIRSIVSYETFLDAQRVRLGNLLSEGGQGTKRSRTTRAARTALEGGERRSKRKDRWFSEDLDRVLVMHTGSETWLGLGLAVTAEGTETGSQKAVGSPSSSSP</sequence>
<accession>A0A9W4UVE3</accession>
<feature type="compositionally biased region" description="Basic residues" evidence="1">
    <location>
        <begin position="61"/>
        <end position="74"/>
    </location>
</feature>
<feature type="region of interest" description="Disordered" evidence="1">
    <location>
        <begin position="687"/>
        <end position="720"/>
    </location>
</feature>
<feature type="compositionally biased region" description="Polar residues" evidence="1">
    <location>
        <begin position="132"/>
        <end position="144"/>
    </location>
</feature>
<evidence type="ECO:0000259" key="2">
    <source>
        <dbReference type="SMART" id="SM00382"/>
    </source>
</evidence>
<keyword evidence="4" id="KW-1185">Reference proteome</keyword>
<dbReference type="Proteomes" id="UP001152607">
    <property type="component" value="Unassembled WGS sequence"/>
</dbReference>
<feature type="region of interest" description="Disordered" evidence="1">
    <location>
        <begin position="1"/>
        <end position="247"/>
    </location>
</feature>
<reference evidence="3" key="1">
    <citation type="submission" date="2023-01" db="EMBL/GenBank/DDBJ databases">
        <authorList>
            <person name="Van Ghelder C."/>
            <person name="Rancurel C."/>
        </authorList>
    </citation>
    <scope>NUCLEOTIDE SEQUENCE</scope>
    <source>
        <strain evidence="3">CNCM I-4278</strain>
    </source>
</reference>
<protein>
    <recommendedName>
        <fullName evidence="2">AAA+ ATPase domain-containing protein</fullName>
    </recommendedName>
</protein>
<dbReference type="PANTHER" id="PTHR23389">
    <property type="entry name" value="CHROMOSOME TRANSMISSION FIDELITY FACTOR 18"/>
    <property type="match status" value="1"/>
</dbReference>
<dbReference type="GO" id="GO:0016887">
    <property type="term" value="F:ATP hydrolysis activity"/>
    <property type="evidence" value="ECO:0007669"/>
    <property type="project" value="InterPro"/>
</dbReference>
<organism evidence="3 4">
    <name type="scientific">Periconia digitata</name>
    <dbReference type="NCBI Taxonomy" id="1303443"/>
    <lineage>
        <taxon>Eukaryota</taxon>
        <taxon>Fungi</taxon>
        <taxon>Dikarya</taxon>
        <taxon>Ascomycota</taxon>
        <taxon>Pezizomycotina</taxon>
        <taxon>Dothideomycetes</taxon>
        <taxon>Pleosporomycetidae</taxon>
        <taxon>Pleosporales</taxon>
        <taxon>Massarineae</taxon>
        <taxon>Periconiaceae</taxon>
        <taxon>Periconia</taxon>
    </lineage>
</organism>
<gene>
    <name evidence="3" type="ORF">PDIGIT_LOCUS14258</name>
</gene>
<dbReference type="GO" id="GO:0005634">
    <property type="term" value="C:nucleus"/>
    <property type="evidence" value="ECO:0007669"/>
    <property type="project" value="TreeGrafter"/>
</dbReference>
<feature type="compositionally biased region" description="Basic and acidic residues" evidence="1">
    <location>
        <begin position="91"/>
        <end position="112"/>
    </location>
</feature>
<name>A0A9W4UVE3_9PLEO</name>
<feature type="domain" description="AAA+ ATPase" evidence="2">
    <location>
        <begin position="632"/>
        <end position="843"/>
    </location>
</feature>
<dbReference type="SMART" id="SM00382">
    <property type="entry name" value="AAA"/>
    <property type="match status" value="1"/>
</dbReference>
<dbReference type="GO" id="GO:0005524">
    <property type="term" value="F:ATP binding"/>
    <property type="evidence" value="ECO:0007669"/>
    <property type="project" value="InterPro"/>
</dbReference>
<evidence type="ECO:0000313" key="4">
    <source>
        <dbReference type="Proteomes" id="UP001152607"/>
    </source>
</evidence>
<evidence type="ECO:0000256" key="1">
    <source>
        <dbReference type="SAM" id="MobiDB-lite"/>
    </source>
</evidence>
<dbReference type="EMBL" id="CAOQHR010000011">
    <property type="protein sequence ID" value="CAI6341068.1"/>
    <property type="molecule type" value="Genomic_DNA"/>
</dbReference>
<dbReference type="SUPFAM" id="SSF52540">
    <property type="entry name" value="P-loop containing nucleoside triphosphate hydrolases"/>
    <property type="match status" value="1"/>
</dbReference>
<feature type="compositionally biased region" description="Polar residues" evidence="1">
    <location>
        <begin position="26"/>
        <end position="36"/>
    </location>
</feature>
<dbReference type="GO" id="GO:0003677">
    <property type="term" value="F:DNA binding"/>
    <property type="evidence" value="ECO:0007669"/>
    <property type="project" value="TreeGrafter"/>
</dbReference>
<dbReference type="CDD" id="cd00009">
    <property type="entry name" value="AAA"/>
    <property type="match status" value="1"/>
</dbReference>
<dbReference type="AlphaFoldDB" id="A0A9W4UVE3"/>
<dbReference type="InterPro" id="IPR027417">
    <property type="entry name" value="P-loop_NTPase"/>
</dbReference>
<feature type="compositionally biased region" description="Basic and acidic residues" evidence="1">
    <location>
        <begin position="691"/>
        <end position="700"/>
    </location>
</feature>
<dbReference type="Gene3D" id="3.40.50.300">
    <property type="entry name" value="P-loop containing nucleotide triphosphate hydrolases"/>
    <property type="match status" value="1"/>
</dbReference>
<evidence type="ECO:0000313" key="3">
    <source>
        <dbReference type="EMBL" id="CAI6341068.1"/>
    </source>
</evidence>
<feature type="region of interest" description="Disordered" evidence="1">
    <location>
        <begin position="569"/>
        <end position="594"/>
    </location>
</feature>
<dbReference type="PANTHER" id="PTHR23389:SF21">
    <property type="entry name" value="ATPASE FAMILY AAA DOMAIN-CONTAINING PROTEIN 5"/>
    <property type="match status" value="1"/>
</dbReference>